<accession>A0AAU8EMP9</accession>
<name>A0AAU8EMP9_9MICC</name>
<reference evidence="1" key="1">
    <citation type="submission" date="2024-06" db="EMBL/GenBank/DDBJ databases">
        <title>Biodegradation of dimethachlon by Arthrobacter sp. K5: mechanistic insights and ecological implications.</title>
        <authorList>
            <person name="Hu S."/>
            <person name="Lu P."/>
        </authorList>
    </citation>
    <scope>NUCLEOTIDE SEQUENCE</scope>
    <source>
        <strain evidence="1">K5</strain>
    </source>
</reference>
<dbReference type="RefSeq" id="WP_353710690.1">
    <property type="nucleotide sequence ID" value="NZ_CP159279.1"/>
</dbReference>
<sequence>MIFDPDLIVHECADLSVGDQINAWQGGHLLHTGIITDRSPALGLFWIREPALGERRLMDMSELQITRVPHPVRQESEPAAV</sequence>
<dbReference type="EMBL" id="CP159279">
    <property type="protein sequence ID" value="XCH10017.1"/>
    <property type="molecule type" value="Genomic_DNA"/>
</dbReference>
<organism evidence="1">
    <name type="scientific">Arthrobacter sp. K5</name>
    <dbReference type="NCBI Taxonomy" id="2839623"/>
    <lineage>
        <taxon>Bacteria</taxon>
        <taxon>Bacillati</taxon>
        <taxon>Actinomycetota</taxon>
        <taxon>Actinomycetes</taxon>
        <taxon>Micrococcales</taxon>
        <taxon>Micrococcaceae</taxon>
        <taxon>Arthrobacter</taxon>
    </lineage>
</organism>
<gene>
    <name evidence="1" type="ORF">ABRP34_14325</name>
</gene>
<evidence type="ECO:0000313" key="1">
    <source>
        <dbReference type="EMBL" id="XCH10017.1"/>
    </source>
</evidence>
<dbReference type="AlphaFoldDB" id="A0AAU8EMP9"/>
<proteinExistence type="predicted"/>
<protein>
    <submittedName>
        <fullName evidence="1">Uncharacterized protein</fullName>
    </submittedName>
</protein>